<evidence type="ECO:0000256" key="5">
    <source>
        <dbReference type="SAM" id="Phobius"/>
    </source>
</evidence>
<reference evidence="6 7" key="1">
    <citation type="submission" date="2018-12" db="EMBL/GenBank/DDBJ databases">
        <authorList>
            <consortium name="Pathogen Informatics"/>
        </authorList>
    </citation>
    <scope>NUCLEOTIDE SEQUENCE [LARGE SCALE GENOMIC DNA]</scope>
    <source>
        <strain evidence="6 7">NCTC10207</strain>
    </source>
</reference>
<evidence type="ECO:0000256" key="4">
    <source>
        <dbReference type="ARBA" id="ARBA00023136"/>
    </source>
</evidence>
<dbReference type="Pfam" id="PF09685">
    <property type="entry name" value="MamF_MmsF"/>
    <property type="match status" value="1"/>
</dbReference>
<keyword evidence="2 5" id="KW-0812">Transmembrane</keyword>
<feature type="transmembrane region" description="Helical" evidence="5">
    <location>
        <begin position="6"/>
        <end position="27"/>
    </location>
</feature>
<feature type="transmembrane region" description="Helical" evidence="5">
    <location>
        <begin position="82"/>
        <end position="103"/>
    </location>
</feature>
<gene>
    <name evidence="6" type="ORF">NCTC10207_02226</name>
</gene>
<evidence type="ECO:0000313" key="7">
    <source>
        <dbReference type="Proteomes" id="UP000282386"/>
    </source>
</evidence>
<evidence type="ECO:0000256" key="2">
    <source>
        <dbReference type="ARBA" id="ARBA00022692"/>
    </source>
</evidence>
<keyword evidence="3 5" id="KW-1133">Transmembrane helix</keyword>
<accession>A0A7Z9A5M1</accession>
<keyword evidence="4 5" id="KW-0472">Membrane</keyword>
<dbReference type="Proteomes" id="UP000282386">
    <property type="component" value="Chromosome"/>
</dbReference>
<evidence type="ECO:0000313" key="6">
    <source>
        <dbReference type="EMBL" id="VEI24726.1"/>
    </source>
</evidence>
<comment type="subcellular location">
    <subcellularLocation>
        <location evidence="1">Membrane</location>
        <topology evidence="1">Multi-pass membrane protein</topology>
    </subcellularLocation>
</comment>
<dbReference type="EMBL" id="LR134479">
    <property type="protein sequence ID" value="VEI24726.1"/>
    <property type="molecule type" value="Genomic_DNA"/>
</dbReference>
<name>A0A7Z9A5M1_9MICC</name>
<protein>
    <submittedName>
        <fullName evidence="6">Uncharacterized protein conserved in bacteria</fullName>
    </submittedName>
</protein>
<evidence type="ECO:0000256" key="1">
    <source>
        <dbReference type="ARBA" id="ARBA00004141"/>
    </source>
</evidence>
<organism evidence="6 7">
    <name type="scientific">Rothia aeria</name>
    <dbReference type="NCBI Taxonomy" id="172042"/>
    <lineage>
        <taxon>Bacteria</taxon>
        <taxon>Bacillati</taxon>
        <taxon>Actinomycetota</taxon>
        <taxon>Actinomycetes</taxon>
        <taxon>Micrococcales</taxon>
        <taxon>Micrococcaceae</taxon>
        <taxon>Rothia</taxon>
    </lineage>
</organism>
<dbReference type="InterPro" id="IPR019109">
    <property type="entry name" value="MamF_MmsF"/>
</dbReference>
<dbReference type="AlphaFoldDB" id="A0A7Z9A5M1"/>
<sequence length="210" mass="23183">MGDTYTVLGGVSTRLFIKILVVLRIWYVPHRTIHRPTDRKYIMSQQNFDPNQPNYNYNPNMQQGMGQQPYEQEAPDARSKALLSYLSPILLGLFGPLIFWAIYKDKPGYGFTKRAATRGFNMMLTWGIVSAVLIILYIVLIAIGAAGAAGARSGGGAGAAGIMVLLAMLVLAVWGIGNLIMLIFNIMGAVKSNNGEDYNYPVPYFKLIKE</sequence>
<evidence type="ECO:0000256" key="3">
    <source>
        <dbReference type="ARBA" id="ARBA00022989"/>
    </source>
</evidence>
<proteinExistence type="predicted"/>
<feature type="transmembrane region" description="Helical" evidence="5">
    <location>
        <begin position="160"/>
        <end position="184"/>
    </location>
</feature>
<feature type="transmembrane region" description="Helical" evidence="5">
    <location>
        <begin position="123"/>
        <end position="148"/>
    </location>
</feature>